<name>A0ACB0IA96_TRIPR</name>
<reference evidence="1" key="1">
    <citation type="submission" date="2023-10" db="EMBL/GenBank/DDBJ databases">
        <authorList>
            <person name="Rodriguez Cubillos JULIANA M."/>
            <person name="De Vega J."/>
        </authorList>
    </citation>
    <scope>NUCLEOTIDE SEQUENCE</scope>
</reference>
<comment type="caution">
    <text evidence="1">The sequence shown here is derived from an EMBL/GenBank/DDBJ whole genome shotgun (WGS) entry which is preliminary data.</text>
</comment>
<protein>
    <submittedName>
        <fullName evidence="1">Uncharacterized protein</fullName>
    </submittedName>
</protein>
<accession>A0ACB0IA96</accession>
<dbReference type="EMBL" id="CASHSV030000001">
    <property type="protein sequence ID" value="CAJ2628935.1"/>
    <property type="molecule type" value="Genomic_DNA"/>
</dbReference>
<evidence type="ECO:0000313" key="2">
    <source>
        <dbReference type="Proteomes" id="UP001177021"/>
    </source>
</evidence>
<organism evidence="1 2">
    <name type="scientific">Trifolium pratense</name>
    <name type="common">Red clover</name>
    <dbReference type="NCBI Taxonomy" id="57577"/>
    <lineage>
        <taxon>Eukaryota</taxon>
        <taxon>Viridiplantae</taxon>
        <taxon>Streptophyta</taxon>
        <taxon>Embryophyta</taxon>
        <taxon>Tracheophyta</taxon>
        <taxon>Spermatophyta</taxon>
        <taxon>Magnoliopsida</taxon>
        <taxon>eudicotyledons</taxon>
        <taxon>Gunneridae</taxon>
        <taxon>Pentapetalae</taxon>
        <taxon>rosids</taxon>
        <taxon>fabids</taxon>
        <taxon>Fabales</taxon>
        <taxon>Fabaceae</taxon>
        <taxon>Papilionoideae</taxon>
        <taxon>50 kb inversion clade</taxon>
        <taxon>NPAAA clade</taxon>
        <taxon>Hologalegina</taxon>
        <taxon>IRL clade</taxon>
        <taxon>Trifolieae</taxon>
        <taxon>Trifolium</taxon>
    </lineage>
</organism>
<sequence>MRAIPVSTQAFPFLLQPSNTSISTTTSSSLFFSSHPFHSSITLSPKPSTPFFSRASKPNNSTTLNPDNDDDSGNLLVTEDDQVEEDSDSLVEDGVYIEVMKLEQKNSRRIESRISIDASLHSIWNILTDYERLADFIPGLALSKLIQKGPNFARLLQIGEQNLAFGLKFDARGVIDCYEKELETLPSGMKRDIDFKMVEGDFQLFEGKWSILQAFSNGSCEESPFRETNTTLSYIVEVKPKMWLPIRLIEGRLCSEIKKNLTSIRGEAQKATDRTVNANQFE</sequence>
<evidence type="ECO:0000313" key="1">
    <source>
        <dbReference type="EMBL" id="CAJ2628935.1"/>
    </source>
</evidence>
<gene>
    <name evidence="1" type="ORF">MILVUS5_LOCUS1025</name>
</gene>
<proteinExistence type="predicted"/>
<dbReference type="Proteomes" id="UP001177021">
    <property type="component" value="Unassembled WGS sequence"/>
</dbReference>
<keyword evidence="2" id="KW-1185">Reference proteome</keyword>